<keyword evidence="1" id="KW-0732">Signal</keyword>
<sequence>MLEAPHSKVTMKFFTIALGIAALYTASANAATVADTNLEVREVNADDIPALMAREGPEKRC</sequence>
<evidence type="ECO:0000256" key="1">
    <source>
        <dbReference type="SAM" id="SignalP"/>
    </source>
</evidence>
<evidence type="ECO:0000313" key="2">
    <source>
        <dbReference type="EMBL" id="KAH6656169.1"/>
    </source>
</evidence>
<evidence type="ECO:0000313" key="3">
    <source>
        <dbReference type="Proteomes" id="UP000770015"/>
    </source>
</evidence>
<feature type="chain" id="PRO_5040141863" evidence="1">
    <location>
        <begin position="31"/>
        <end position="61"/>
    </location>
</feature>
<dbReference type="EMBL" id="JAGSXJ010000068">
    <property type="protein sequence ID" value="KAH6656169.1"/>
    <property type="molecule type" value="Genomic_DNA"/>
</dbReference>
<feature type="signal peptide" evidence="1">
    <location>
        <begin position="1"/>
        <end position="30"/>
    </location>
</feature>
<proteinExistence type="predicted"/>
<name>A0A9P8UQG1_9PEZI</name>
<dbReference type="Proteomes" id="UP000770015">
    <property type="component" value="Unassembled WGS sequence"/>
</dbReference>
<dbReference type="AlphaFoldDB" id="A0A9P8UQG1"/>
<reference evidence="2" key="1">
    <citation type="journal article" date="2021" name="Nat. Commun.">
        <title>Genetic determinants of endophytism in the Arabidopsis root mycobiome.</title>
        <authorList>
            <person name="Mesny F."/>
            <person name="Miyauchi S."/>
            <person name="Thiergart T."/>
            <person name="Pickel B."/>
            <person name="Atanasova L."/>
            <person name="Karlsson M."/>
            <person name="Huettel B."/>
            <person name="Barry K.W."/>
            <person name="Haridas S."/>
            <person name="Chen C."/>
            <person name="Bauer D."/>
            <person name="Andreopoulos W."/>
            <person name="Pangilinan J."/>
            <person name="LaButti K."/>
            <person name="Riley R."/>
            <person name="Lipzen A."/>
            <person name="Clum A."/>
            <person name="Drula E."/>
            <person name="Henrissat B."/>
            <person name="Kohler A."/>
            <person name="Grigoriev I.V."/>
            <person name="Martin F.M."/>
            <person name="Hacquard S."/>
        </authorList>
    </citation>
    <scope>NUCLEOTIDE SEQUENCE</scope>
    <source>
        <strain evidence="2">MPI-SDFR-AT-0117</strain>
    </source>
</reference>
<gene>
    <name evidence="2" type="ORF">F5X68DRAFT_238017</name>
</gene>
<comment type="caution">
    <text evidence="2">The sequence shown here is derived from an EMBL/GenBank/DDBJ whole genome shotgun (WGS) entry which is preliminary data.</text>
</comment>
<keyword evidence="3" id="KW-1185">Reference proteome</keyword>
<protein>
    <submittedName>
        <fullName evidence="2">Uncharacterized protein</fullName>
    </submittedName>
</protein>
<accession>A0A9P8UQG1</accession>
<organism evidence="2 3">
    <name type="scientific">Plectosphaerella plurivora</name>
    <dbReference type="NCBI Taxonomy" id="936078"/>
    <lineage>
        <taxon>Eukaryota</taxon>
        <taxon>Fungi</taxon>
        <taxon>Dikarya</taxon>
        <taxon>Ascomycota</taxon>
        <taxon>Pezizomycotina</taxon>
        <taxon>Sordariomycetes</taxon>
        <taxon>Hypocreomycetidae</taxon>
        <taxon>Glomerellales</taxon>
        <taxon>Plectosphaerellaceae</taxon>
        <taxon>Plectosphaerella</taxon>
    </lineage>
</organism>